<name>A0A6A4FGS4_9STRA</name>
<evidence type="ECO:0000313" key="3">
    <source>
        <dbReference type="EMBL" id="KAE9342812.1"/>
    </source>
</evidence>
<sequence>MEAEQQLRVSGFKRILVRLDEGTRRKYCCRALEEDLQHVKSGLRVCAEAMTQTRQVQDATRKLHASEQAAVSGELLAALETLQTRLETSTNALLLGHVPQNGSLNGSVSGVEEAIDTKFQDAKALATQTLLSRELNDVVTQTRRLEKLLPPNSADDKHKKWWRKHTHKLGDHVLELMTGHEREKRPLERLEKTLKKMETKWPELKGWPGNLQKLIAEKQTLLASASIASEASVKGKKKRAIPLPDDGETATTSGSTIVAKPKEKTGDSSKDKSKEKTRALLLRCSKEVRTLRDKFELGAYDVNMSRMVTVVDSLWSGFEQSEVVSLTTALFTLVETVDKVVNQAKRQDRLLCLISVLGVVLESPKLQLSTRQKTMVEEYANNCRQSLEQLSRQKESGNRGTEAAKATTPATTSAKAKSADKGAWPKSHVRFN</sequence>
<feature type="compositionally biased region" description="Basic and acidic residues" evidence="1">
    <location>
        <begin position="260"/>
        <end position="274"/>
    </location>
</feature>
<comment type="caution">
    <text evidence="3">The sequence shown here is derived from an EMBL/GenBank/DDBJ whole genome shotgun (WGS) entry which is preliminary data.</text>
</comment>
<organism evidence="3 5">
    <name type="scientific">Phytophthora rubi</name>
    <dbReference type="NCBI Taxonomy" id="129364"/>
    <lineage>
        <taxon>Eukaryota</taxon>
        <taxon>Sar</taxon>
        <taxon>Stramenopiles</taxon>
        <taxon>Oomycota</taxon>
        <taxon>Peronosporomycetes</taxon>
        <taxon>Peronosporales</taxon>
        <taxon>Peronosporaceae</taxon>
        <taxon>Phytophthora</taxon>
    </lineage>
</organism>
<dbReference type="EMBL" id="QXFT01000479">
    <property type="protein sequence ID" value="KAE9342812.1"/>
    <property type="molecule type" value="Genomic_DNA"/>
</dbReference>
<dbReference type="AlphaFoldDB" id="A0A6A4FGS4"/>
<reference evidence="3 5" key="1">
    <citation type="submission" date="2018-08" db="EMBL/GenBank/DDBJ databases">
        <title>Genomic investigation of the strawberry pathogen Phytophthora fragariae indicates pathogenicity is determined by transcriptional variation in three key races.</title>
        <authorList>
            <person name="Adams T.M."/>
            <person name="Armitage A.D."/>
            <person name="Sobczyk M.K."/>
            <person name="Bates H.J."/>
            <person name="Dunwell J.M."/>
            <person name="Nellist C.F."/>
            <person name="Harrison R.J."/>
        </authorList>
    </citation>
    <scope>NUCLEOTIDE SEQUENCE [LARGE SCALE GENOMIC DNA]</scope>
    <source>
        <strain evidence="2 4">SCRP249</strain>
        <strain evidence="3 5">SCRP333</strain>
    </source>
</reference>
<protein>
    <submittedName>
        <fullName evidence="3">Uncharacterized protein</fullName>
    </submittedName>
</protein>
<evidence type="ECO:0000313" key="4">
    <source>
        <dbReference type="Proteomes" id="UP000429607"/>
    </source>
</evidence>
<gene>
    <name evidence="2" type="ORF">PR001_g8645</name>
    <name evidence="3" type="ORF">PR003_g9285</name>
</gene>
<evidence type="ECO:0000256" key="1">
    <source>
        <dbReference type="SAM" id="MobiDB-lite"/>
    </source>
</evidence>
<evidence type="ECO:0000313" key="5">
    <source>
        <dbReference type="Proteomes" id="UP000434957"/>
    </source>
</evidence>
<dbReference type="Proteomes" id="UP000429607">
    <property type="component" value="Unassembled WGS sequence"/>
</dbReference>
<accession>A0A6A4FGS4</accession>
<proteinExistence type="predicted"/>
<feature type="compositionally biased region" description="Low complexity" evidence="1">
    <location>
        <begin position="403"/>
        <end position="416"/>
    </location>
</feature>
<feature type="region of interest" description="Disordered" evidence="1">
    <location>
        <begin position="233"/>
        <end position="274"/>
    </location>
</feature>
<dbReference type="EMBL" id="QXFV01000462">
    <property type="protein sequence ID" value="KAE9036834.1"/>
    <property type="molecule type" value="Genomic_DNA"/>
</dbReference>
<evidence type="ECO:0000313" key="2">
    <source>
        <dbReference type="EMBL" id="KAE9036834.1"/>
    </source>
</evidence>
<dbReference type="Proteomes" id="UP000434957">
    <property type="component" value="Unassembled WGS sequence"/>
</dbReference>
<keyword evidence="5" id="KW-1185">Reference proteome</keyword>
<feature type="region of interest" description="Disordered" evidence="1">
    <location>
        <begin position="390"/>
        <end position="432"/>
    </location>
</feature>